<name>A0A9P5PBN1_9AGAR</name>
<reference evidence="3" key="1">
    <citation type="submission" date="2020-11" db="EMBL/GenBank/DDBJ databases">
        <authorList>
            <consortium name="DOE Joint Genome Institute"/>
            <person name="Ahrendt S."/>
            <person name="Riley R."/>
            <person name="Andreopoulos W."/>
            <person name="Labutti K."/>
            <person name="Pangilinan J."/>
            <person name="Ruiz-Duenas F.J."/>
            <person name="Barrasa J.M."/>
            <person name="Sanchez-Garcia M."/>
            <person name="Camarero S."/>
            <person name="Miyauchi S."/>
            <person name="Serrano A."/>
            <person name="Linde D."/>
            <person name="Babiker R."/>
            <person name="Drula E."/>
            <person name="Ayuso-Fernandez I."/>
            <person name="Pacheco R."/>
            <person name="Padilla G."/>
            <person name="Ferreira P."/>
            <person name="Barriuso J."/>
            <person name="Kellner H."/>
            <person name="Castanera R."/>
            <person name="Alfaro M."/>
            <person name="Ramirez L."/>
            <person name="Pisabarro A.G."/>
            <person name="Kuo A."/>
            <person name="Tritt A."/>
            <person name="Lipzen A."/>
            <person name="He G."/>
            <person name="Yan M."/>
            <person name="Ng V."/>
            <person name="Cullen D."/>
            <person name="Martin F."/>
            <person name="Rosso M.-N."/>
            <person name="Henrissat B."/>
            <person name="Hibbett D."/>
            <person name="Martinez A.T."/>
            <person name="Grigoriev I.V."/>
        </authorList>
    </citation>
    <scope>NUCLEOTIDE SEQUENCE</scope>
    <source>
        <strain evidence="3">AH 40177</strain>
    </source>
</reference>
<organism evidence="3 4">
    <name type="scientific">Rhodocollybia butyracea</name>
    <dbReference type="NCBI Taxonomy" id="206335"/>
    <lineage>
        <taxon>Eukaryota</taxon>
        <taxon>Fungi</taxon>
        <taxon>Dikarya</taxon>
        <taxon>Basidiomycota</taxon>
        <taxon>Agaricomycotina</taxon>
        <taxon>Agaricomycetes</taxon>
        <taxon>Agaricomycetidae</taxon>
        <taxon>Agaricales</taxon>
        <taxon>Marasmiineae</taxon>
        <taxon>Omphalotaceae</taxon>
        <taxon>Rhodocollybia</taxon>
    </lineage>
</organism>
<protein>
    <submittedName>
        <fullName evidence="3">Uncharacterized protein</fullName>
    </submittedName>
</protein>
<dbReference type="EMBL" id="JADNRY010000182">
    <property type="protein sequence ID" value="KAF9062061.1"/>
    <property type="molecule type" value="Genomic_DNA"/>
</dbReference>
<proteinExistence type="predicted"/>
<keyword evidence="2" id="KW-0472">Membrane</keyword>
<comment type="caution">
    <text evidence="3">The sequence shown here is derived from an EMBL/GenBank/DDBJ whole genome shotgun (WGS) entry which is preliminary data.</text>
</comment>
<feature type="region of interest" description="Disordered" evidence="1">
    <location>
        <begin position="55"/>
        <end position="127"/>
    </location>
</feature>
<sequence>MPLAMAHTRKSSQTTPTSSISSESLRHSNVAAIAGGITGGICLLFIFGLPPSPTAPNEGCQIHGSQVDSTAASASTTRSTNTSIRKPPMRMQNSSALAESLHSGREGSEREEISQLRSNLESLQHEI</sequence>
<keyword evidence="4" id="KW-1185">Reference proteome</keyword>
<dbReference type="AlphaFoldDB" id="A0A9P5PBN1"/>
<feature type="transmembrane region" description="Helical" evidence="2">
    <location>
        <begin position="30"/>
        <end position="49"/>
    </location>
</feature>
<evidence type="ECO:0000313" key="3">
    <source>
        <dbReference type="EMBL" id="KAF9062061.1"/>
    </source>
</evidence>
<keyword evidence="2" id="KW-0812">Transmembrane</keyword>
<feature type="compositionally biased region" description="Basic and acidic residues" evidence="1">
    <location>
        <begin position="102"/>
        <end position="114"/>
    </location>
</feature>
<feature type="region of interest" description="Disordered" evidence="1">
    <location>
        <begin position="1"/>
        <end position="24"/>
    </location>
</feature>
<evidence type="ECO:0000256" key="2">
    <source>
        <dbReference type="SAM" id="Phobius"/>
    </source>
</evidence>
<evidence type="ECO:0000256" key="1">
    <source>
        <dbReference type="SAM" id="MobiDB-lite"/>
    </source>
</evidence>
<gene>
    <name evidence="3" type="ORF">BDP27DRAFT_1369108</name>
</gene>
<evidence type="ECO:0000313" key="4">
    <source>
        <dbReference type="Proteomes" id="UP000772434"/>
    </source>
</evidence>
<accession>A0A9P5PBN1</accession>
<keyword evidence="2" id="KW-1133">Transmembrane helix</keyword>
<feature type="compositionally biased region" description="Polar residues" evidence="1">
    <location>
        <begin position="115"/>
        <end position="127"/>
    </location>
</feature>
<feature type="compositionally biased region" description="Low complexity" evidence="1">
    <location>
        <begin position="69"/>
        <end position="83"/>
    </location>
</feature>
<dbReference type="Proteomes" id="UP000772434">
    <property type="component" value="Unassembled WGS sequence"/>
</dbReference>
<feature type="compositionally biased region" description="Low complexity" evidence="1">
    <location>
        <begin position="11"/>
        <end position="23"/>
    </location>
</feature>